<evidence type="ECO:0000256" key="1">
    <source>
        <dbReference type="SAM" id="Phobius"/>
    </source>
</evidence>
<keyword evidence="1" id="KW-0812">Transmembrane</keyword>
<dbReference type="AlphaFoldDB" id="A0A812DXX5"/>
<feature type="transmembrane region" description="Helical" evidence="1">
    <location>
        <begin position="103"/>
        <end position="133"/>
    </location>
</feature>
<sequence>MRRTEVKTPFMSIHKAVTLIDYKETVPNNCDNVHTVSCTLSQHCYLSMAASIVALKLASPKCCQKTWPRHHSDTNLFLCPYFLSLSLFTFFIYLSVFTFSSHIYIFIIPFLFRLFFSTTFPFFSIPSFFLYLLSFYSHNYFNPHPLCLVFLFFSKLFSIW</sequence>
<name>A0A812DXX5_ACAPH</name>
<proteinExistence type="predicted"/>
<accession>A0A812DXX5</accession>
<organism evidence="2 3">
    <name type="scientific">Acanthosepion pharaonis</name>
    <name type="common">Pharaoh cuttlefish</name>
    <name type="synonym">Sepia pharaonis</name>
    <dbReference type="NCBI Taxonomy" id="158019"/>
    <lineage>
        <taxon>Eukaryota</taxon>
        <taxon>Metazoa</taxon>
        <taxon>Spiralia</taxon>
        <taxon>Lophotrochozoa</taxon>
        <taxon>Mollusca</taxon>
        <taxon>Cephalopoda</taxon>
        <taxon>Coleoidea</taxon>
        <taxon>Decapodiformes</taxon>
        <taxon>Sepiida</taxon>
        <taxon>Sepiina</taxon>
        <taxon>Sepiidae</taxon>
        <taxon>Acanthosepion</taxon>
    </lineage>
</organism>
<gene>
    <name evidence="2" type="ORF">SPHA_63590</name>
</gene>
<keyword evidence="1" id="KW-1133">Transmembrane helix</keyword>
<keyword evidence="1" id="KW-0472">Membrane</keyword>
<dbReference type="Proteomes" id="UP000597762">
    <property type="component" value="Unassembled WGS sequence"/>
</dbReference>
<comment type="caution">
    <text evidence="2">The sequence shown here is derived from an EMBL/GenBank/DDBJ whole genome shotgun (WGS) entry which is preliminary data.</text>
</comment>
<reference evidence="2" key="1">
    <citation type="submission" date="2021-01" db="EMBL/GenBank/DDBJ databases">
        <authorList>
            <person name="Li R."/>
            <person name="Bekaert M."/>
        </authorList>
    </citation>
    <scope>NUCLEOTIDE SEQUENCE</scope>
    <source>
        <strain evidence="2">Farmed</strain>
    </source>
</reference>
<protein>
    <submittedName>
        <fullName evidence="2">Uncharacterized protein</fullName>
    </submittedName>
</protein>
<evidence type="ECO:0000313" key="2">
    <source>
        <dbReference type="EMBL" id="CAE1312325.1"/>
    </source>
</evidence>
<evidence type="ECO:0000313" key="3">
    <source>
        <dbReference type="Proteomes" id="UP000597762"/>
    </source>
</evidence>
<keyword evidence="3" id="KW-1185">Reference proteome</keyword>
<feature type="transmembrane region" description="Helical" evidence="1">
    <location>
        <begin position="75"/>
        <end position="97"/>
    </location>
</feature>
<dbReference type="EMBL" id="CAHIKZ030004561">
    <property type="protein sequence ID" value="CAE1312325.1"/>
    <property type="molecule type" value="Genomic_DNA"/>
</dbReference>